<dbReference type="InterPro" id="IPR001926">
    <property type="entry name" value="TrpB-like_PALP"/>
</dbReference>
<name>A0A3E2BM66_9BACT</name>
<dbReference type="PANTHER" id="PTHR48078:SF6">
    <property type="entry name" value="L-THREONINE DEHYDRATASE CATABOLIC TDCB"/>
    <property type="match status" value="1"/>
</dbReference>
<dbReference type="GO" id="GO:0006567">
    <property type="term" value="P:L-threonine catabolic process"/>
    <property type="evidence" value="ECO:0007669"/>
    <property type="project" value="TreeGrafter"/>
</dbReference>
<organism evidence="5 6">
    <name type="scientific">Candidatus Saccharicenans subterraneus</name>
    <dbReference type="NCBI Taxonomy" id="2508984"/>
    <lineage>
        <taxon>Bacteria</taxon>
        <taxon>Candidatus Aminicenantota</taxon>
        <taxon>Candidatus Aminicenantia</taxon>
        <taxon>Candidatus Aminicenantales</taxon>
        <taxon>Candidatus Saccharicenantaceae</taxon>
        <taxon>Candidatus Saccharicenans</taxon>
    </lineage>
</organism>
<dbReference type="GO" id="GO:0006565">
    <property type="term" value="P:L-serine catabolic process"/>
    <property type="evidence" value="ECO:0007669"/>
    <property type="project" value="TreeGrafter"/>
</dbReference>
<reference evidence="5 6" key="1">
    <citation type="submission" date="2018-08" db="EMBL/GenBank/DDBJ databases">
        <title>Genome analysis of the thermophilic bacterium of the candidate phylum Aminicenantes from deep subsurface aquifer revealed its physiology and ecological role.</title>
        <authorList>
            <person name="Kadnikov V.V."/>
            <person name="Mardanov A.V."/>
            <person name="Beletsky A.V."/>
            <person name="Karnachuk O.V."/>
            <person name="Ravin N.V."/>
        </authorList>
    </citation>
    <scope>NUCLEOTIDE SEQUENCE [LARGE SCALE GENOMIC DNA]</scope>
    <source>
        <strain evidence="5">BY38</strain>
    </source>
</reference>
<dbReference type="PROSITE" id="PS00165">
    <property type="entry name" value="DEHYDRATASE_SER_THR"/>
    <property type="match status" value="1"/>
</dbReference>
<comment type="cofactor">
    <cofactor evidence="1">
        <name>pyridoxal 5'-phosphate</name>
        <dbReference type="ChEBI" id="CHEBI:597326"/>
    </cofactor>
</comment>
<dbReference type="GO" id="GO:0003941">
    <property type="term" value="F:L-serine ammonia-lyase activity"/>
    <property type="evidence" value="ECO:0007669"/>
    <property type="project" value="TreeGrafter"/>
</dbReference>
<dbReference type="InterPro" id="IPR000634">
    <property type="entry name" value="Ser/Thr_deHydtase_PyrdxlP-BS"/>
</dbReference>
<gene>
    <name evidence="5" type="ORF">OP8BY_2209</name>
</gene>
<dbReference type="Gene3D" id="3.40.50.1100">
    <property type="match status" value="2"/>
</dbReference>
<evidence type="ECO:0000256" key="1">
    <source>
        <dbReference type="ARBA" id="ARBA00001933"/>
    </source>
</evidence>
<dbReference type="EMBL" id="QUAH01000006">
    <property type="protein sequence ID" value="RFT15811.1"/>
    <property type="molecule type" value="Genomic_DNA"/>
</dbReference>
<protein>
    <submittedName>
        <fullName evidence="5">Threonine dehydratase, catabolic</fullName>
    </submittedName>
</protein>
<evidence type="ECO:0000313" key="6">
    <source>
        <dbReference type="Proteomes" id="UP000257323"/>
    </source>
</evidence>
<dbReference type="GO" id="GO:0004794">
    <property type="term" value="F:threonine deaminase activity"/>
    <property type="evidence" value="ECO:0007669"/>
    <property type="project" value="TreeGrafter"/>
</dbReference>
<evidence type="ECO:0000259" key="4">
    <source>
        <dbReference type="Pfam" id="PF00291"/>
    </source>
</evidence>
<sequence length="298" mass="32664">MTESLELSARLQGRVFLKWEDVQPTGSFKIRGASNKILANLEEARRRGVVAASTGNHGLATAEVCQKEGLSLELFVPRTISDFKKKNLEDYGVSFRIVDGPCEQAERLAREEAGRSGRIFVSPYNDEQVIAGQGTCGLEIWEDWPEVEEVVVPVGGGGLIAGIACYLKEKNPAIKITGVEPEHSAFVKHSLELGRLDNSFPEKPTIAEAVAGGLEEGSVTFELIQKYVDRILPVSEEAIIQAIIICFRNHHHQVEGAGALSLAGVRSFPELFRGKKLVAIISGGNIEDRLWEKLVFSR</sequence>
<dbReference type="AlphaFoldDB" id="A0A3E2BM66"/>
<feature type="domain" description="Tryptophan synthase beta chain-like PALP" evidence="4">
    <location>
        <begin position="3"/>
        <end position="283"/>
    </location>
</feature>
<keyword evidence="2" id="KW-0663">Pyridoxal phosphate</keyword>
<dbReference type="GO" id="GO:0030170">
    <property type="term" value="F:pyridoxal phosphate binding"/>
    <property type="evidence" value="ECO:0007669"/>
    <property type="project" value="InterPro"/>
</dbReference>
<dbReference type="Pfam" id="PF00291">
    <property type="entry name" value="PALP"/>
    <property type="match status" value="1"/>
</dbReference>
<proteinExistence type="predicted"/>
<keyword evidence="3" id="KW-0456">Lyase</keyword>
<accession>A0A3E2BM66</accession>
<dbReference type="GO" id="GO:0009097">
    <property type="term" value="P:isoleucine biosynthetic process"/>
    <property type="evidence" value="ECO:0007669"/>
    <property type="project" value="TreeGrafter"/>
</dbReference>
<evidence type="ECO:0000256" key="2">
    <source>
        <dbReference type="ARBA" id="ARBA00022898"/>
    </source>
</evidence>
<evidence type="ECO:0000313" key="5">
    <source>
        <dbReference type="EMBL" id="RFT15811.1"/>
    </source>
</evidence>
<dbReference type="InterPro" id="IPR050147">
    <property type="entry name" value="Ser/Thr_Dehydratase"/>
</dbReference>
<dbReference type="PANTHER" id="PTHR48078">
    <property type="entry name" value="THREONINE DEHYDRATASE, MITOCHONDRIAL-RELATED"/>
    <property type="match status" value="1"/>
</dbReference>
<dbReference type="InterPro" id="IPR036052">
    <property type="entry name" value="TrpB-like_PALP_sf"/>
</dbReference>
<dbReference type="Proteomes" id="UP000257323">
    <property type="component" value="Unassembled WGS sequence"/>
</dbReference>
<evidence type="ECO:0000256" key="3">
    <source>
        <dbReference type="ARBA" id="ARBA00023239"/>
    </source>
</evidence>
<comment type="caution">
    <text evidence="5">The sequence shown here is derived from an EMBL/GenBank/DDBJ whole genome shotgun (WGS) entry which is preliminary data.</text>
</comment>
<dbReference type="SUPFAM" id="SSF53686">
    <property type="entry name" value="Tryptophan synthase beta subunit-like PLP-dependent enzymes"/>
    <property type="match status" value="1"/>
</dbReference>